<evidence type="ECO:0000313" key="1">
    <source>
        <dbReference type="EMBL" id="KAK9664341.1"/>
    </source>
</evidence>
<gene>
    <name evidence="1" type="ORF">RND81_14G034700</name>
</gene>
<dbReference type="Proteomes" id="UP001443914">
    <property type="component" value="Unassembled WGS sequence"/>
</dbReference>
<accession>A0AAW1GKM5</accession>
<keyword evidence="2" id="KW-1185">Reference proteome</keyword>
<organism evidence="1 2">
    <name type="scientific">Saponaria officinalis</name>
    <name type="common">Common soapwort</name>
    <name type="synonym">Lychnis saponaria</name>
    <dbReference type="NCBI Taxonomy" id="3572"/>
    <lineage>
        <taxon>Eukaryota</taxon>
        <taxon>Viridiplantae</taxon>
        <taxon>Streptophyta</taxon>
        <taxon>Embryophyta</taxon>
        <taxon>Tracheophyta</taxon>
        <taxon>Spermatophyta</taxon>
        <taxon>Magnoliopsida</taxon>
        <taxon>eudicotyledons</taxon>
        <taxon>Gunneridae</taxon>
        <taxon>Pentapetalae</taxon>
        <taxon>Caryophyllales</taxon>
        <taxon>Caryophyllaceae</taxon>
        <taxon>Caryophylleae</taxon>
        <taxon>Saponaria</taxon>
    </lineage>
</organism>
<evidence type="ECO:0000313" key="2">
    <source>
        <dbReference type="Proteomes" id="UP001443914"/>
    </source>
</evidence>
<name>A0AAW1GKM5_SAPOF</name>
<protein>
    <submittedName>
        <fullName evidence="1">Uncharacterized protein</fullName>
    </submittedName>
</protein>
<reference evidence="1" key="1">
    <citation type="submission" date="2024-03" db="EMBL/GenBank/DDBJ databases">
        <title>WGS assembly of Saponaria officinalis var. Norfolk2.</title>
        <authorList>
            <person name="Jenkins J."/>
            <person name="Shu S."/>
            <person name="Grimwood J."/>
            <person name="Barry K."/>
            <person name="Goodstein D."/>
            <person name="Schmutz J."/>
            <person name="Leebens-Mack J."/>
            <person name="Osbourn A."/>
        </authorList>
    </citation>
    <scope>NUCLEOTIDE SEQUENCE [LARGE SCALE GENOMIC DNA]</scope>
    <source>
        <strain evidence="1">JIC</strain>
    </source>
</reference>
<dbReference type="PANTHER" id="PTHR36616">
    <property type="entry name" value="BNAC07G32700D PROTEIN"/>
    <property type="match status" value="1"/>
</dbReference>
<comment type="caution">
    <text evidence="1">The sequence shown here is derived from an EMBL/GenBank/DDBJ whole genome shotgun (WGS) entry which is preliminary data.</text>
</comment>
<dbReference type="PANTHER" id="PTHR36616:SF5">
    <property type="entry name" value="DIS3-EXONUCLEASE-LIKE PROTEIN"/>
    <property type="match status" value="1"/>
</dbReference>
<sequence length="66" mass="7625">MLQLLFAVAFSAVPLTLYIPPIRSLNMFVEMVEDASTEFATYAARAYLTLHRAFSRWVALFLRRRA</sequence>
<dbReference type="EMBL" id="JBDFQZ010000014">
    <property type="protein sequence ID" value="KAK9664341.1"/>
    <property type="molecule type" value="Genomic_DNA"/>
</dbReference>
<proteinExistence type="predicted"/>
<dbReference type="AlphaFoldDB" id="A0AAW1GKM5"/>